<name>D6W8I1_TRICA</name>
<protein>
    <submittedName>
        <fullName evidence="3">Uncharacterized protein</fullName>
    </submittedName>
</protein>
<feature type="region of interest" description="Disordered" evidence="1">
    <location>
        <begin position="117"/>
        <end position="145"/>
    </location>
</feature>
<keyword evidence="2" id="KW-0732">Signal</keyword>
<feature type="signal peptide" evidence="2">
    <location>
        <begin position="1"/>
        <end position="33"/>
    </location>
</feature>
<dbReference type="STRING" id="7070.D6W8I1"/>
<evidence type="ECO:0000256" key="2">
    <source>
        <dbReference type="SAM" id="SignalP"/>
    </source>
</evidence>
<dbReference type="EMBL" id="KQ971312">
    <property type="protein sequence ID" value="EEZ98356.2"/>
    <property type="molecule type" value="Genomic_DNA"/>
</dbReference>
<gene>
    <name evidence="3" type="primary">AUGUSTUS-3.0.2_00813</name>
    <name evidence="3" type="ORF">TcasGA2_TC000813</name>
</gene>
<proteinExistence type="predicted"/>
<evidence type="ECO:0000313" key="3">
    <source>
        <dbReference type="EMBL" id="EEZ98356.2"/>
    </source>
</evidence>
<dbReference type="Proteomes" id="UP000007266">
    <property type="component" value="Linkage group 2"/>
</dbReference>
<keyword evidence="4" id="KW-1185">Reference proteome</keyword>
<dbReference type="HOGENOM" id="CLU_1909345_0_0_1"/>
<accession>D6W8I1</accession>
<evidence type="ECO:0000313" key="4">
    <source>
        <dbReference type="Proteomes" id="UP000007266"/>
    </source>
</evidence>
<reference evidence="3 4" key="2">
    <citation type="journal article" date="2010" name="Nucleic Acids Res.">
        <title>BeetleBase in 2010: revisions to provide comprehensive genomic information for Tribolium castaneum.</title>
        <authorList>
            <person name="Kim H.S."/>
            <person name="Murphy T."/>
            <person name="Xia J."/>
            <person name="Caragea D."/>
            <person name="Park Y."/>
            <person name="Beeman R.W."/>
            <person name="Lorenzen M.D."/>
            <person name="Butcher S."/>
            <person name="Manak J.R."/>
            <person name="Brown S.J."/>
        </authorList>
    </citation>
    <scope>GENOME REANNOTATION</scope>
    <source>
        <strain evidence="3 4">Georgia GA2</strain>
    </source>
</reference>
<dbReference type="AlphaFoldDB" id="D6W8I1"/>
<reference evidence="3 4" key="1">
    <citation type="journal article" date="2008" name="Nature">
        <title>The genome of the model beetle and pest Tribolium castaneum.</title>
        <authorList>
            <consortium name="Tribolium Genome Sequencing Consortium"/>
            <person name="Richards S."/>
            <person name="Gibbs R.A."/>
            <person name="Weinstock G.M."/>
            <person name="Brown S.J."/>
            <person name="Denell R."/>
            <person name="Beeman R.W."/>
            <person name="Gibbs R."/>
            <person name="Beeman R.W."/>
            <person name="Brown S.J."/>
            <person name="Bucher G."/>
            <person name="Friedrich M."/>
            <person name="Grimmelikhuijzen C.J."/>
            <person name="Klingler M."/>
            <person name="Lorenzen M."/>
            <person name="Richards S."/>
            <person name="Roth S."/>
            <person name="Schroder R."/>
            <person name="Tautz D."/>
            <person name="Zdobnov E.M."/>
            <person name="Muzny D."/>
            <person name="Gibbs R.A."/>
            <person name="Weinstock G.M."/>
            <person name="Attaway T."/>
            <person name="Bell S."/>
            <person name="Buhay C.J."/>
            <person name="Chandrabose M.N."/>
            <person name="Chavez D."/>
            <person name="Clerk-Blankenburg K.P."/>
            <person name="Cree A."/>
            <person name="Dao M."/>
            <person name="Davis C."/>
            <person name="Chacko J."/>
            <person name="Dinh H."/>
            <person name="Dugan-Rocha S."/>
            <person name="Fowler G."/>
            <person name="Garner T.T."/>
            <person name="Garnes J."/>
            <person name="Gnirke A."/>
            <person name="Hawes A."/>
            <person name="Hernandez J."/>
            <person name="Hines S."/>
            <person name="Holder M."/>
            <person name="Hume J."/>
            <person name="Jhangiani S.N."/>
            <person name="Joshi V."/>
            <person name="Khan Z.M."/>
            <person name="Jackson L."/>
            <person name="Kovar C."/>
            <person name="Kowis A."/>
            <person name="Lee S."/>
            <person name="Lewis L.R."/>
            <person name="Margolis J."/>
            <person name="Morgan M."/>
            <person name="Nazareth L.V."/>
            <person name="Nguyen N."/>
            <person name="Okwuonu G."/>
            <person name="Parker D."/>
            <person name="Richards S."/>
            <person name="Ruiz S.J."/>
            <person name="Santibanez J."/>
            <person name="Savard J."/>
            <person name="Scherer S.E."/>
            <person name="Schneider B."/>
            <person name="Sodergren E."/>
            <person name="Tautz D."/>
            <person name="Vattahil S."/>
            <person name="Villasana D."/>
            <person name="White C.S."/>
            <person name="Wright R."/>
            <person name="Park Y."/>
            <person name="Beeman R.W."/>
            <person name="Lord J."/>
            <person name="Oppert B."/>
            <person name="Lorenzen M."/>
            <person name="Brown S."/>
            <person name="Wang L."/>
            <person name="Savard J."/>
            <person name="Tautz D."/>
            <person name="Richards S."/>
            <person name="Weinstock G."/>
            <person name="Gibbs R.A."/>
            <person name="Liu Y."/>
            <person name="Worley K."/>
            <person name="Weinstock G."/>
            <person name="Elsik C.G."/>
            <person name="Reese J.T."/>
            <person name="Elhaik E."/>
            <person name="Landan G."/>
            <person name="Graur D."/>
            <person name="Arensburger P."/>
            <person name="Atkinson P."/>
            <person name="Beeman R.W."/>
            <person name="Beidler J."/>
            <person name="Brown S.J."/>
            <person name="Demuth J.P."/>
            <person name="Drury D.W."/>
            <person name="Du Y.Z."/>
            <person name="Fujiwara H."/>
            <person name="Lorenzen M."/>
            <person name="Maselli V."/>
            <person name="Osanai M."/>
            <person name="Park Y."/>
            <person name="Robertson H.M."/>
            <person name="Tu Z."/>
            <person name="Wang J.J."/>
            <person name="Wang S."/>
            <person name="Richards S."/>
            <person name="Song H."/>
            <person name="Zhang L."/>
            <person name="Sodergren E."/>
            <person name="Werner D."/>
            <person name="Stanke M."/>
            <person name="Morgenstern B."/>
            <person name="Solovyev V."/>
            <person name="Kosarev P."/>
            <person name="Brown G."/>
            <person name="Chen H.C."/>
            <person name="Ermolaeva O."/>
            <person name="Hlavina W."/>
            <person name="Kapustin Y."/>
            <person name="Kiryutin B."/>
            <person name="Kitts P."/>
            <person name="Maglott D."/>
            <person name="Pruitt K."/>
            <person name="Sapojnikov V."/>
            <person name="Souvorov A."/>
            <person name="Mackey A.J."/>
            <person name="Waterhouse R.M."/>
            <person name="Wyder S."/>
            <person name="Zdobnov E.M."/>
            <person name="Zdobnov E.M."/>
            <person name="Wyder S."/>
            <person name="Kriventseva E.V."/>
            <person name="Kadowaki T."/>
            <person name="Bork P."/>
            <person name="Aranda M."/>
            <person name="Bao R."/>
            <person name="Beermann A."/>
            <person name="Berns N."/>
            <person name="Bolognesi R."/>
            <person name="Bonneton F."/>
            <person name="Bopp D."/>
            <person name="Brown S.J."/>
            <person name="Bucher G."/>
            <person name="Butts T."/>
            <person name="Chaumot A."/>
            <person name="Denell R.E."/>
            <person name="Ferrier D.E."/>
            <person name="Friedrich M."/>
            <person name="Gordon C.M."/>
            <person name="Jindra M."/>
            <person name="Klingler M."/>
            <person name="Lan Q."/>
            <person name="Lattorff H.M."/>
            <person name="Laudet V."/>
            <person name="von Levetsow C."/>
            <person name="Liu Z."/>
            <person name="Lutz R."/>
            <person name="Lynch J.A."/>
            <person name="da Fonseca R.N."/>
            <person name="Posnien N."/>
            <person name="Reuter R."/>
            <person name="Roth S."/>
            <person name="Savard J."/>
            <person name="Schinko J.B."/>
            <person name="Schmitt C."/>
            <person name="Schoppmeier M."/>
            <person name="Schroder R."/>
            <person name="Shippy T.D."/>
            <person name="Simonnet F."/>
            <person name="Marques-Souza H."/>
            <person name="Tautz D."/>
            <person name="Tomoyasu Y."/>
            <person name="Trauner J."/>
            <person name="Van der Zee M."/>
            <person name="Vervoort M."/>
            <person name="Wittkopp N."/>
            <person name="Wimmer E.A."/>
            <person name="Yang X."/>
            <person name="Jones A.K."/>
            <person name="Sattelle D.B."/>
            <person name="Ebert P.R."/>
            <person name="Nelson D."/>
            <person name="Scott J.G."/>
            <person name="Beeman R.W."/>
            <person name="Muthukrishnan S."/>
            <person name="Kramer K.J."/>
            <person name="Arakane Y."/>
            <person name="Beeman R.W."/>
            <person name="Zhu Q."/>
            <person name="Hogenkamp D."/>
            <person name="Dixit R."/>
            <person name="Oppert B."/>
            <person name="Jiang H."/>
            <person name="Zou Z."/>
            <person name="Marshall J."/>
            <person name="Elpidina E."/>
            <person name="Vinokurov K."/>
            <person name="Oppert C."/>
            <person name="Zou Z."/>
            <person name="Evans J."/>
            <person name="Lu Z."/>
            <person name="Zhao P."/>
            <person name="Sumathipala N."/>
            <person name="Altincicek B."/>
            <person name="Vilcinskas A."/>
            <person name="Williams M."/>
            <person name="Hultmark D."/>
            <person name="Hetru C."/>
            <person name="Jiang H."/>
            <person name="Grimmelikhuijzen C.J."/>
            <person name="Hauser F."/>
            <person name="Cazzamali G."/>
            <person name="Williamson M."/>
            <person name="Park Y."/>
            <person name="Li B."/>
            <person name="Tanaka Y."/>
            <person name="Predel R."/>
            <person name="Neupert S."/>
            <person name="Schachtner J."/>
            <person name="Verleyen P."/>
            <person name="Raible F."/>
            <person name="Bork P."/>
            <person name="Friedrich M."/>
            <person name="Walden K.K."/>
            <person name="Robertson H.M."/>
            <person name="Angeli S."/>
            <person name="Foret S."/>
            <person name="Bucher G."/>
            <person name="Schuetz S."/>
            <person name="Maleszka R."/>
            <person name="Wimmer E.A."/>
            <person name="Beeman R.W."/>
            <person name="Lorenzen M."/>
            <person name="Tomoyasu Y."/>
            <person name="Miller S.C."/>
            <person name="Grossmann D."/>
            <person name="Bucher G."/>
        </authorList>
    </citation>
    <scope>NUCLEOTIDE SEQUENCE [LARGE SCALE GENOMIC DNA]</scope>
    <source>
        <strain evidence="3 4">Georgia GA2</strain>
    </source>
</reference>
<feature type="compositionally biased region" description="Basic and acidic residues" evidence="1">
    <location>
        <begin position="135"/>
        <end position="145"/>
    </location>
</feature>
<feature type="chain" id="PRO_5007310595" evidence="2">
    <location>
        <begin position="34"/>
        <end position="145"/>
    </location>
</feature>
<evidence type="ECO:0000256" key="1">
    <source>
        <dbReference type="SAM" id="MobiDB-lite"/>
    </source>
</evidence>
<dbReference type="OrthoDB" id="6367990at2759"/>
<organism evidence="3 4">
    <name type="scientific">Tribolium castaneum</name>
    <name type="common">Red flour beetle</name>
    <dbReference type="NCBI Taxonomy" id="7070"/>
    <lineage>
        <taxon>Eukaryota</taxon>
        <taxon>Metazoa</taxon>
        <taxon>Ecdysozoa</taxon>
        <taxon>Arthropoda</taxon>
        <taxon>Hexapoda</taxon>
        <taxon>Insecta</taxon>
        <taxon>Pterygota</taxon>
        <taxon>Neoptera</taxon>
        <taxon>Endopterygota</taxon>
        <taxon>Coleoptera</taxon>
        <taxon>Polyphaga</taxon>
        <taxon>Cucujiformia</taxon>
        <taxon>Tenebrionidae</taxon>
        <taxon>Tenebrionidae incertae sedis</taxon>
        <taxon>Tribolium</taxon>
    </lineage>
</organism>
<sequence length="145" mass="16522">MCHKQMTMSPLPIKLAKITVIVIFFCFAECAAGSCLSYGHACWGAHGKRNGHVPVREPSRDSGWFLSRLVQSPLYANEEAPSQQLFSDAQMEADPLKGQDDFRSMVDVYPNEENNFFDETFPNQRPRSHKNRVSKLLEKRSARMI</sequence>